<evidence type="ECO:0000259" key="3">
    <source>
        <dbReference type="PROSITE" id="PS50893"/>
    </source>
</evidence>
<dbReference type="PROSITE" id="PS00211">
    <property type="entry name" value="ABC_TRANSPORTER_1"/>
    <property type="match status" value="1"/>
</dbReference>
<name>A0A6B0TUY0_9RHOB</name>
<accession>A0A6B0TUY0</accession>
<feature type="domain" description="ABC transporter" evidence="3">
    <location>
        <begin position="261"/>
        <end position="502"/>
    </location>
</feature>
<dbReference type="SMART" id="SM00382">
    <property type="entry name" value="AAA"/>
    <property type="match status" value="2"/>
</dbReference>
<dbReference type="GO" id="GO:0016887">
    <property type="term" value="F:ATP hydrolysis activity"/>
    <property type="evidence" value="ECO:0007669"/>
    <property type="project" value="InterPro"/>
</dbReference>
<dbReference type="GO" id="GO:0005524">
    <property type="term" value="F:ATP binding"/>
    <property type="evidence" value="ECO:0007669"/>
    <property type="project" value="UniProtKB-KW"/>
</dbReference>
<gene>
    <name evidence="4" type="ORF">GSH16_14315</name>
</gene>
<sequence>MSAPVLELSGLSKRFGAVQANADVDLSLGRGEVLALLGENGAGKTTLMNMLFGHYLPDAGHIRVDDGQGLRDLPLGHPQAALSAGIGMVHQHFTLAENLSALDNILLGVGSLLSRRKRGGAARAHVEDVMARSGLQVALDTRVSRLTVGERQRVEILKALVRNTRILVLDEPTAVLTPQEADSLFANLHQLAVDGLSVIFISHKLREVLAFSDRIAVLRHGRKVGEIATAEADERRIARLMVGAEAPQVERAPMDPGAPVLELSGIRCEAASARDRLSDVSLTVHAREIVGIAGVSGNGQAALAAVISGLRAPDAGEIRVGGALPARHTPAALIRAGVGRIPEDRHHDGVVGSMSVAENLILERLDGPDVQRRGFLRRRQIDAAAIAAVEEFDIRGPGPDAPVRLLSGGNMQKMILARVFRAAPKLILANQPTRGLDLGAAAEVGRRLVAACGDGAGVLLISEDLDELIALSDRILVMVDGRLTEAPRRDRTEIGLMMAGAAA</sequence>
<feature type="domain" description="ABC transporter" evidence="3">
    <location>
        <begin position="6"/>
        <end position="245"/>
    </location>
</feature>
<evidence type="ECO:0000256" key="2">
    <source>
        <dbReference type="ARBA" id="ARBA00022840"/>
    </source>
</evidence>
<dbReference type="PROSITE" id="PS50893">
    <property type="entry name" value="ABC_TRANSPORTER_2"/>
    <property type="match status" value="2"/>
</dbReference>
<proteinExistence type="predicted"/>
<keyword evidence="5" id="KW-1185">Reference proteome</keyword>
<protein>
    <submittedName>
        <fullName evidence="4">ATP-binding cassette domain-containing protein</fullName>
    </submittedName>
</protein>
<organism evidence="4 5">
    <name type="scientific">Oceanomicrobium pacificus</name>
    <dbReference type="NCBI Taxonomy" id="2692916"/>
    <lineage>
        <taxon>Bacteria</taxon>
        <taxon>Pseudomonadati</taxon>
        <taxon>Pseudomonadota</taxon>
        <taxon>Alphaproteobacteria</taxon>
        <taxon>Rhodobacterales</taxon>
        <taxon>Paracoccaceae</taxon>
        <taxon>Oceanomicrobium</taxon>
    </lineage>
</organism>
<dbReference type="InterPro" id="IPR017871">
    <property type="entry name" value="ABC_transporter-like_CS"/>
</dbReference>
<keyword evidence="2 4" id="KW-0067">ATP-binding</keyword>
<evidence type="ECO:0000313" key="5">
    <source>
        <dbReference type="Proteomes" id="UP000436016"/>
    </source>
</evidence>
<evidence type="ECO:0000256" key="1">
    <source>
        <dbReference type="ARBA" id="ARBA00022741"/>
    </source>
</evidence>
<dbReference type="AlphaFoldDB" id="A0A6B0TUY0"/>
<dbReference type="PANTHER" id="PTHR43790:SF4">
    <property type="entry name" value="GUANOSINE IMPORT ATP-BINDING PROTEIN NUPO"/>
    <property type="match status" value="1"/>
</dbReference>
<comment type="caution">
    <text evidence="4">The sequence shown here is derived from an EMBL/GenBank/DDBJ whole genome shotgun (WGS) entry which is preliminary data.</text>
</comment>
<dbReference type="InterPro" id="IPR003439">
    <property type="entry name" value="ABC_transporter-like_ATP-bd"/>
</dbReference>
<dbReference type="PANTHER" id="PTHR43790">
    <property type="entry name" value="CARBOHYDRATE TRANSPORT ATP-BINDING PROTEIN MG119-RELATED"/>
    <property type="match status" value="1"/>
</dbReference>
<dbReference type="Gene3D" id="3.40.50.300">
    <property type="entry name" value="P-loop containing nucleotide triphosphate hydrolases"/>
    <property type="match status" value="2"/>
</dbReference>
<dbReference type="EMBL" id="WUWG01000007">
    <property type="protein sequence ID" value="MXU66619.1"/>
    <property type="molecule type" value="Genomic_DNA"/>
</dbReference>
<keyword evidence="1" id="KW-0547">Nucleotide-binding</keyword>
<evidence type="ECO:0000313" key="4">
    <source>
        <dbReference type="EMBL" id="MXU66619.1"/>
    </source>
</evidence>
<dbReference type="Pfam" id="PF00005">
    <property type="entry name" value="ABC_tran"/>
    <property type="match status" value="2"/>
</dbReference>
<dbReference type="CDD" id="cd03215">
    <property type="entry name" value="ABC_Carb_Monos_II"/>
    <property type="match status" value="1"/>
</dbReference>
<dbReference type="RefSeq" id="WP_160856292.1">
    <property type="nucleotide sequence ID" value="NZ_WUWG01000007.1"/>
</dbReference>
<dbReference type="SUPFAM" id="SSF52540">
    <property type="entry name" value="P-loop containing nucleoside triphosphate hydrolases"/>
    <property type="match status" value="2"/>
</dbReference>
<reference evidence="4 5" key="1">
    <citation type="submission" date="2019-12" db="EMBL/GenBank/DDBJ databases">
        <title>Strain KN286 was isolated from seawater, which was collected from Caroline Seamount in the tropical western Pacific.</title>
        <authorList>
            <person name="Wang Q."/>
        </authorList>
    </citation>
    <scope>NUCLEOTIDE SEQUENCE [LARGE SCALE GENOMIC DNA]</scope>
    <source>
        <strain evidence="4 5">KN286</strain>
    </source>
</reference>
<dbReference type="InterPro" id="IPR050107">
    <property type="entry name" value="ABC_carbohydrate_import_ATPase"/>
</dbReference>
<dbReference type="InterPro" id="IPR027417">
    <property type="entry name" value="P-loop_NTPase"/>
</dbReference>
<dbReference type="InterPro" id="IPR003593">
    <property type="entry name" value="AAA+_ATPase"/>
</dbReference>
<dbReference type="CDD" id="cd03216">
    <property type="entry name" value="ABC_Carb_Monos_I"/>
    <property type="match status" value="1"/>
</dbReference>
<dbReference type="Proteomes" id="UP000436016">
    <property type="component" value="Unassembled WGS sequence"/>
</dbReference>